<dbReference type="AlphaFoldDB" id="A0A1C4V2U6"/>
<gene>
    <name evidence="2" type="ORF">GA0070607_1509</name>
</gene>
<evidence type="ECO:0000313" key="2">
    <source>
        <dbReference type="EMBL" id="SCE78253.1"/>
    </source>
</evidence>
<sequence length="136" mass="14761">MPDATHDDLLAGFTAPQPYTMETVADAPRAPGVHVVLDGGVVIYVGRTRRGLRGRLRQHLTGNRESSVLHDQVGQLLDTPHNAASAADIAGWLGRCKVRWQETDNPEGAKEALVLALKPRFNRQIPRPRRAAGGGE</sequence>
<organism evidence="2 3">
    <name type="scientific">Micromonospora coriariae</name>
    <dbReference type="NCBI Taxonomy" id="285665"/>
    <lineage>
        <taxon>Bacteria</taxon>
        <taxon>Bacillati</taxon>
        <taxon>Actinomycetota</taxon>
        <taxon>Actinomycetes</taxon>
        <taxon>Micromonosporales</taxon>
        <taxon>Micromonosporaceae</taxon>
        <taxon>Micromonospora</taxon>
    </lineage>
</organism>
<feature type="domain" description="GIY-YIG catalytic" evidence="1">
    <location>
        <begin position="41"/>
        <end position="122"/>
    </location>
</feature>
<protein>
    <recommendedName>
        <fullName evidence="1">GIY-YIG catalytic domain-containing protein</fullName>
    </recommendedName>
</protein>
<evidence type="ECO:0000259" key="1">
    <source>
        <dbReference type="Pfam" id="PF20815"/>
    </source>
</evidence>
<name>A0A1C4V2U6_9ACTN</name>
<proteinExistence type="predicted"/>
<dbReference type="InterPro" id="IPR049311">
    <property type="entry name" value="GIY_YIG_cat"/>
</dbReference>
<dbReference type="Proteomes" id="UP000198243">
    <property type="component" value="Chromosome I"/>
</dbReference>
<keyword evidence="3" id="KW-1185">Reference proteome</keyword>
<evidence type="ECO:0000313" key="3">
    <source>
        <dbReference type="Proteomes" id="UP000198243"/>
    </source>
</evidence>
<reference evidence="3" key="1">
    <citation type="submission" date="2016-06" db="EMBL/GenBank/DDBJ databases">
        <authorList>
            <person name="Varghese N."/>
            <person name="Submissions Spin"/>
        </authorList>
    </citation>
    <scope>NUCLEOTIDE SEQUENCE [LARGE SCALE GENOMIC DNA]</scope>
    <source>
        <strain evidence="3">DSM 44875</strain>
    </source>
</reference>
<dbReference type="OrthoDB" id="3396440at2"/>
<dbReference type="Pfam" id="PF20815">
    <property type="entry name" value="GIY_YIG_2"/>
    <property type="match status" value="1"/>
</dbReference>
<accession>A0A1C4V2U6</accession>
<dbReference type="EMBL" id="LT607412">
    <property type="protein sequence ID" value="SCE78253.1"/>
    <property type="molecule type" value="Genomic_DNA"/>
</dbReference>
<dbReference type="RefSeq" id="WP_089017526.1">
    <property type="nucleotide sequence ID" value="NZ_LT607412.1"/>
</dbReference>